<keyword evidence="2" id="KW-0238">DNA-binding</keyword>
<keyword evidence="3" id="KW-0539">Nucleus</keyword>
<dbReference type="GO" id="GO:0000976">
    <property type="term" value="F:transcription cis-regulatory region binding"/>
    <property type="evidence" value="ECO:0007669"/>
    <property type="project" value="TreeGrafter"/>
</dbReference>
<feature type="domain" description="HTH myb-type" evidence="5">
    <location>
        <begin position="111"/>
        <end position="165"/>
    </location>
</feature>
<feature type="domain" description="Myb-like" evidence="4">
    <location>
        <begin position="111"/>
        <end position="161"/>
    </location>
</feature>
<evidence type="ECO:0000259" key="4">
    <source>
        <dbReference type="PROSITE" id="PS50090"/>
    </source>
</evidence>
<name>A0A314ZDM9_PRUYE</name>
<feature type="domain" description="Myb-like" evidence="4">
    <location>
        <begin position="9"/>
        <end position="110"/>
    </location>
</feature>
<keyword evidence="7" id="KW-1185">Reference proteome</keyword>
<evidence type="ECO:0000256" key="1">
    <source>
        <dbReference type="ARBA" id="ARBA00004123"/>
    </source>
</evidence>
<proteinExistence type="predicted"/>
<gene>
    <name evidence="6" type="ORF">Pyn_17053</name>
</gene>
<dbReference type="PROSITE" id="PS50090">
    <property type="entry name" value="MYB_LIKE"/>
    <property type="match status" value="2"/>
</dbReference>
<dbReference type="CDD" id="cd00167">
    <property type="entry name" value="SANT"/>
    <property type="match status" value="2"/>
</dbReference>
<sequence length="320" mass="36260">MERKLSGDKDVVKRGAWCPKEDKVLADYIKTHGEGKWSHVAKKTGWSYNIHIQTFRSTILAVAEPVHAQGGHWPPLKYWCPLLLKFLAPPLLVGLTRSGKSCRLRWLNYLRPDVKRGNISPEEEDLIIRMHKLLGNRWSLIAGRLPGRTNNEIKNFWNINLSKRVPEARPCRIKINAKNDGADEGGNCTAKDDQVQVIQSKTLNCTKAAAMIPSHHHLHDGDRRVNIQDQRVVDDISSSSFLRDLDNFINDVLHESEINGDQNYVVDDQEGAYWMKDIDGHAIPLSDPSTFNFEEKIQPKLPATPAIFPATSGHATTWIR</sequence>
<feature type="domain" description="HTH myb-type" evidence="5">
    <location>
        <begin position="9"/>
        <end position="45"/>
    </location>
</feature>
<evidence type="ECO:0000256" key="3">
    <source>
        <dbReference type="ARBA" id="ARBA00023242"/>
    </source>
</evidence>
<evidence type="ECO:0000313" key="6">
    <source>
        <dbReference type="EMBL" id="PQQ16217.1"/>
    </source>
</evidence>
<evidence type="ECO:0000259" key="5">
    <source>
        <dbReference type="PROSITE" id="PS51294"/>
    </source>
</evidence>
<dbReference type="PROSITE" id="PS51294">
    <property type="entry name" value="HTH_MYB"/>
    <property type="match status" value="2"/>
</dbReference>
<evidence type="ECO:0000313" key="7">
    <source>
        <dbReference type="Proteomes" id="UP000250321"/>
    </source>
</evidence>
<dbReference type="GO" id="GO:0005634">
    <property type="term" value="C:nucleus"/>
    <property type="evidence" value="ECO:0007669"/>
    <property type="project" value="UniProtKB-SubCell"/>
</dbReference>
<dbReference type="PANTHER" id="PTHR47998">
    <property type="entry name" value="TRANSCRIPTION FACTOR MYB51-LIKE ISOFORM X1"/>
    <property type="match status" value="1"/>
</dbReference>
<comment type="caution">
    <text evidence="6">The sequence shown here is derived from an EMBL/GenBank/DDBJ whole genome shotgun (WGS) entry which is preliminary data.</text>
</comment>
<comment type="subcellular location">
    <subcellularLocation>
        <location evidence="1">Nucleus</location>
    </subcellularLocation>
</comment>
<reference evidence="6 7" key="1">
    <citation type="submission" date="2018-02" db="EMBL/GenBank/DDBJ databases">
        <title>Draft genome of wild Prunus yedoensis var. nudiflora.</title>
        <authorList>
            <person name="Baek S."/>
            <person name="Kim J.-H."/>
            <person name="Choi K."/>
            <person name="Kim G.-B."/>
            <person name="Cho A."/>
            <person name="Jang H."/>
            <person name="Shin C.-H."/>
            <person name="Yu H.-J."/>
            <person name="Mun J.-H."/>
        </authorList>
    </citation>
    <scope>NUCLEOTIDE SEQUENCE [LARGE SCALE GENOMIC DNA]</scope>
    <source>
        <strain evidence="7">cv. Jeju island</strain>
        <tissue evidence="6">Leaf</tissue>
    </source>
</reference>
<evidence type="ECO:0000256" key="2">
    <source>
        <dbReference type="ARBA" id="ARBA00023125"/>
    </source>
</evidence>
<dbReference type="GO" id="GO:0030154">
    <property type="term" value="P:cell differentiation"/>
    <property type="evidence" value="ECO:0007669"/>
    <property type="project" value="TreeGrafter"/>
</dbReference>
<dbReference type="SUPFAM" id="SSF46689">
    <property type="entry name" value="Homeodomain-like"/>
    <property type="match status" value="2"/>
</dbReference>
<dbReference type="InterPro" id="IPR001005">
    <property type="entry name" value="SANT/Myb"/>
</dbReference>
<dbReference type="GO" id="GO:0006355">
    <property type="term" value="P:regulation of DNA-templated transcription"/>
    <property type="evidence" value="ECO:0007669"/>
    <property type="project" value="TreeGrafter"/>
</dbReference>
<dbReference type="PANTHER" id="PTHR47998:SF74">
    <property type="entry name" value="TRANSCRIPTION FACTOR TT2"/>
    <property type="match status" value="1"/>
</dbReference>
<dbReference type="InterPro" id="IPR017930">
    <property type="entry name" value="Myb_dom"/>
</dbReference>
<dbReference type="InterPro" id="IPR015495">
    <property type="entry name" value="Myb_TF_plants"/>
</dbReference>
<dbReference type="Gene3D" id="1.10.10.60">
    <property type="entry name" value="Homeodomain-like"/>
    <property type="match status" value="2"/>
</dbReference>
<dbReference type="Proteomes" id="UP000250321">
    <property type="component" value="Unassembled WGS sequence"/>
</dbReference>
<dbReference type="InterPro" id="IPR009057">
    <property type="entry name" value="Homeodomain-like_sf"/>
</dbReference>
<dbReference type="Pfam" id="PF00249">
    <property type="entry name" value="Myb_DNA-binding"/>
    <property type="match status" value="2"/>
</dbReference>
<accession>A0A314ZDM9</accession>
<organism evidence="6 7">
    <name type="scientific">Prunus yedoensis var. nudiflora</name>
    <dbReference type="NCBI Taxonomy" id="2094558"/>
    <lineage>
        <taxon>Eukaryota</taxon>
        <taxon>Viridiplantae</taxon>
        <taxon>Streptophyta</taxon>
        <taxon>Embryophyta</taxon>
        <taxon>Tracheophyta</taxon>
        <taxon>Spermatophyta</taxon>
        <taxon>Magnoliopsida</taxon>
        <taxon>eudicotyledons</taxon>
        <taxon>Gunneridae</taxon>
        <taxon>Pentapetalae</taxon>
        <taxon>rosids</taxon>
        <taxon>fabids</taxon>
        <taxon>Rosales</taxon>
        <taxon>Rosaceae</taxon>
        <taxon>Amygdaloideae</taxon>
        <taxon>Amygdaleae</taxon>
        <taxon>Prunus</taxon>
    </lineage>
</organism>
<dbReference type="OrthoDB" id="2143914at2759"/>
<dbReference type="AlphaFoldDB" id="A0A314ZDM9"/>
<protein>
    <submittedName>
        <fullName evidence="6">Transcription factor TT2-like</fullName>
    </submittedName>
</protein>
<dbReference type="SMART" id="SM00717">
    <property type="entry name" value="SANT"/>
    <property type="match status" value="2"/>
</dbReference>
<dbReference type="EMBL" id="PJQY01000202">
    <property type="protein sequence ID" value="PQQ16217.1"/>
    <property type="molecule type" value="Genomic_DNA"/>
</dbReference>